<dbReference type="EMBL" id="JAWZYT010000045">
    <property type="protein sequence ID" value="KAK4328999.1"/>
    <property type="molecule type" value="Genomic_DNA"/>
</dbReference>
<accession>A0AAE1USU0</accession>
<feature type="region of interest" description="Disordered" evidence="1">
    <location>
        <begin position="334"/>
        <end position="355"/>
    </location>
</feature>
<organism evidence="2 3">
    <name type="scientific">Petrolisthes manimaculis</name>
    <dbReference type="NCBI Taxonomy" id="1843537"/>
    <lineage>
        <taxon>Eukaryota</taxon>
        <taxon>Metazoa</taxon>
        <taxon>Ecdysozoa</taxon>
        <taxon>Arthropoda</taxon>
        <taxon>Crustacea</taxon>
        <taxon>Multicrustacea</taxon>
        <taxon>Malacostraca</taxon>
        <taxon>Eumalacostraca</taxon>
        <taxon>Eucarida</taxon>
        <taxon>Decapoda</taxon>
        <taxon>Pleocyemata</taxon>
        <taxon>Anomura</taxon>
        <taxon>Galatheoidea</taxon>
        <taxon>Porcellanidae</taxon>
        <taxon>Petrolisthes</taxon>
    </lineage>
</organism>
<dbReference type="Proteomes" id="UP001292094">
    <property type="component" value="Unassembled WGS sequence"/>
</dbReference>
<sequence length="355" mass="39981">MPHVPQPNKIIVETEPIGPWFKGEPTEHVHNFVREVEAIMAAKGITDDIEKINFIKARIRGDATTIISGSSFSKRYVGDIYSNYRQALLTSFGKGKHAGQLAWMSRALDVGMSKARSLDMGTSSAVAGQLYNDIIDTLGNAAPLPNHPAWPIQGSIYSIGELFEYFLFLLMLKPEDYRAAKTVERKSGEQFINVKGRIEAKMIPHITPYALSVPSEGATAQIPVASTTVPKTGIQPVSKQHVTKGSYKATLEVKYCRECKKHGHTWERCYFNENREERTRKPTSRPESSTNKNFPQRNTNQAKQGGSGKWCDLHEVTTHNTWQCRTLMKTARDIHTHRQNKSSGEDWDRQRQNPA</sequence>
<feature type="compositionally biased region" description="Basic and acidic residues" evidence="1">
    <location>
        <begin position="343"/>
        <end position="355"/>
    </location>
</feature>
<protein>
    <submittedName>
        <fullName evidence="2">Uncharacterized protein</fullName>
    </submittedName>
</protein>
<name>A0AAE1USU0_9EUCA</name>
<evidence type="ECO:0000256" key="1">
    <source>
        <dbReference type="SAM" id="MobiDB-lite"/>
    </source>
</evidence>
<feature type="region of interest" description="Disordered" evidence="1">
    <location>
        <begin position="275"/>
        <end position="309"/>
    </location>
</feature>
<proteinExistence type="predicted"/>
<reference evidence="2" key="1">
    <citation type="submission" date="2023-11" db="EMBL/GenBank/DDBJ databases">
        <title>Genome assemblies of two species of porcelain crab, Petrolisthes cinctipes and Petrolisthes manimaculis (Anomura: Porcellanidae).</title>
        <authorList>
            <person name="Angst P."/>
        </authorList>
    </citation>
    <scope>NUCLEOTIDE SEQUENCE</scope>
    <source>
        <strain evidence="2">PB745_02</strain>
        <tissue evidence="2">Gill</tissue>
    </source>
</reference>
<comment type="caution">
    <text evidence="2">The sequence shown here is derived from an EMBL/GenBank/DDBJ whole genome shotgun (WGS) entry which is preliminary data.</text>
</comment>
<evidence type="ECO:0000313" key="3">
    <source>
        <dbReference type="Proteomes" id="UP001292094"/>
    </source>
</evidence>
<evidence type="ECO:0000313" key="2">
    <source>
        <dbReference type="EMBL" id="KAK4328999.1"/>
    </source>
</evidence>
<gene>
    <name evidence="2" type="ORF">Pmani_000635</name>
</gene>
<keyword evidence="3" id="KW-1185">Reference proteome</keyword>
<dbReference type="AlphaFoldDB" id="A0AAE1USU0"/>
<feature type="compositionally biased region" description="Polar residues" evidence="1">
    <location>
        <begin position="285"/>
        <end position="304"/>
    </location>
</feature>